<dbReference type="SUPFAM" id="SSF81301">
    <property type="entry name" value="Nucleotidyltransferase"/>
    <property type="match status" value="1"/>
</dbReference>
<sequence>MPSDYLFTRTRAILPCRHGCLNLFTSASTCRVDSQSRLSSTKPPSVAIDPLVDVHSLENTVEAHREANRSPGLYHRYEFSPQRGLIKSREGPQGGSNDPAAAARYEASRSLRRSLKSAQIGRGRIAGLTTQWMLTSDSKTPITQRVPWTKEVYQKALPDLVWLSAEERLSQEIEAFDAYVCPTIDEQSAAELAANDLRRIIKNADAEMDMDIIGSRATGTADPLSDIDANVSLPVTPSSMKTRIRPEQILPTIMKTIRVWRRHHPDEECPIQTLTHVKQAVVPILLCRHRKTGLPIQIQSTPRTFDSTEYVRSFLTEFPTLRGLFKVIRQVLHMRGLQHGQHGGLTSYPLLNMIVASLKLSEGKSAPLNSGAHLLQFLKLYSEIDFADVGISTRPLGLFSRNEDTPTEVQKAAEASGMYVPELMGQKHMIVRLRRSGAKVPLLQDPANPMNNLGKSAVKIRDVQETFIDLHHRLHLAMQEWDTTQAQASKNTSIPRSSTASYRHHSVLKILLEGDYRIYDYDRADIRRAVRDMNHTTTSKI</sequence>
<dbReference type="RefSeq" id="XP_064708695.1">
    <property type="nucleotide sequence ID" value="XM_064855106.1"/>
</dbReference>
<dbReference type="InterPro" id="IPR054708">
    <property type="entry name" value="MTPAP-like_central"/>
</dbReference>
<dbReference type="AlphaFoldDB" id="A0AAV9NGE2"/>
<dbReference type="Proteomes" id="UP001358417">
    <property type="component" value="Unassembled WGS sequence"/>
</dbReference>
<dbReference type="PANTHER" id="PTHR23092:SF15">
    <property type="entry name" value="INACTIVE NON-CANONICAL POLY(A) RNA POLYMERASE PROTEIN TRF4-2-RELATED"/>
    <property type="match status" value="1"/>
</dbReference>
<dbReference type="PANTHER" id="PTHR23092">
    <property type="entry name" value="POLY(A) RNA POLYMERASE"/>
    <property type="match status" value="1"/>
</dbReference>
<dbReference type="InterPro" id="IPR045862">
    <property type="entry name" value="Trf4-like"/>
</dbReference>
<gene>
    <name evidence="3" type="ORF">LTR84_011577</name>
</gene>
<dbReference type="InterPro" id="IPR043519">
    <property type="entry name" value="NT_sf"/>
</dbReference>
<dbReference type="EMBL" id="JAVRRD010000006">
    <property type="protein sequence ID" value="KAK5057577.1"/>
    <property type="molecule type" value="Genomic_DNA"/>
</dbReference>
<keyword evidence="4" id="KW-1185">Reference proteome</keyword>
<dbReference type="Gene3D" id="1.10.1410.10">
    <property type="match status" value="1"/>
</dbReference>
<feature type="domain" description="Poly(A) RNA polymerase mitochondrial-like central palm" evidence="2">
    <location>
        <begin position="169"/>
        <end position="298"/>
    </location>
</feature>
<dbReference type="Gene3D" id="3.30.460.10">
    <property type="entry name" value="Beta Polymerase, domain 2"/>
    <property type="match status" value="1"/>
</dbReference>
<dbReference type="GO" id="GO:0043634">
    <property type="term" value="P:polyadenylation-dependent ncRNA catabolic process"/>
    <property type="evidence" value="ECO:0007669"/>
    <property type="project" value="TreeGrafter"/>
</dbReference>
<reference evidence="3 4" key="1">
    <citation type="submission" date="2023-08" db="EMBL/GenBank/DDBJ databases">
        <title>Black Yeasts Isolated from many extreme environments.</title>
        <authorList>
            <person name="Coleine C."/>
            <person name="Stajich J.E."/>
            <person name="Selbmann L."/>
        </authorList>
    </citation>
    <scope>NUCLEOTIDE SEQUENCE [LARGE SCALE GENOMIC DNA]</scope>
    <source>
        <strain evidence="3 4">CCFEE 5792</strain>
    </source>
</reference>
<dbReference type="GO" id="GO:1990817">
    <property type="term" value="F:poly(A) RNA polymerase activity"/>
    <property type="evidence" value="ECO:0007669"/>
    <property type="project" value="InterPro"/>
</dbReference>
<dbReference type="GO" id="GO:0003729">
    <property type="term" value="F:mRNA binding"/>
    <property type="evidence" value="ECO:0007669"/>
    <property type="project" value="TreeGrafter"/>
</dbReference>
<dbReference type="SUPFAM" id="SSF81631">
    <property type="entry name" value="PAP/OAS1 substrate-binding domain"/>
    <property type="match status" value="1"/>
</dbReference>
<evidence type="ECO:0000313" key="4">
    <source>
        <dbReference type="Proteomes" id="UP001358417"/>
    </source>
</evidence>
<dbReference type="GO" id="GO:0031499">
    <property type="term" value="C:TRAMP complex"/>
    <property type="evidence" value="ECO:0007669"/>
    <property type="project" value="TreeGrafter"/>
</dbReference>
<evidence type="ECO:0000313" key="3">
    <source>
        <dbReference type="EMBL" id="KAK5057577.1"/>
    </source>
</evidence>
<dbReference type="GO" id="GO:0031123">
    <property type="term" value="P:RNA 3'-end processing"/>
    <property type="evidence" value="ECO:0007669"/>
    <property type="project" value="TreeGrafter"/>
</dbReference>
<evidence type="ECO:0000256" key="1">
    <source>
        <dbReference type="SAM" id="MobiDB-lite"/>
    </source>
</evidence>
<evidence type="ECO:0000259" key="2">
    <source>
        <dbReference type="Pfam" id="PF22600"/>
    </source>
</evidence>
<dbReference type="GO" id="GO:0005730">
    <property type="term" value="C:nucleolus"/>
    <property type="evidence" value="ECO:0007669"/>
    <property type="project" value="TreeGrafter"/>
</dbReference>
<comment type="caution">
    <text evidence="3">The sequence shown here is derived from an EMBL/GenBank/DDBJ whole genome shotgun (WGS) entry which is preliminary data.</text>
</comment>
<dbReference type="GeneID" id="89979727"/>
<feature type="region of interest" description="Disordered" evidence="1">
    <location>
        <begin position="85"/>
        <end position="105"/>
    </location>
</feature>
<proteinExistence type="predicted"/>
<name>A0AAV9NGE2_9EURO</name>
<organism evidence="3 4">
    <name type="scientific">Exophiala bonariae</name>
    <dbReference type="NCBI Taxonomy" id="1690606"/>
    <lineage>
        <taxon>Eukaryota</taxon>
        <taxon>Fungi</taxon>
        <taxon>Dikarya</taxon>
        <taxon>Ascomycota</taxon>
        <taxon>Pezizomycotina</taxon>
        <taxon>Eurotiomycetes</taxon>
        <taxon>Chaetothyriomycetidae</taxon>
        <taxon>Chaetothyriales</taxon>
        <taxon>Herpotrichiellaceae</taxon>
        <taxon>Exophiala</taxon>
    </lineage>
</organism>
<accession>A0AAV9NGE2</accession>
<protein>
    <recommendedName>
        <fullName evidence="2">Poly(A) RNA polymerase mitochondrial-like central palm domain-containing protein</fullName>
    </recommendedName>
</protein>
<dbReference type="GO" id="GO:0010605">
    <property type="term" value="P:negative regulation of macromolecule metabolic process"/>
    <property type="evidence" value="ECO:0007669"/>
    <property type="project" value="UniProtKB-ARBA"/>
</dbReference>
<dbReference type="Pfam" id="PF22600">
    <property type="entry name" value="MTPAP-like_central"/>
    <property type="match status" value="1"/>
</dbReference>